<dbReference type="AlphaFoldDB" id="A0A073CKR0"/>
<gene>
    <name evidence="4" type="primary">vanY</name>
    <name evidence="4" type="ORF">A19Y_4028</name>
</gene>
<dbReference type="EC" id="3.4.16.4" evidence="4"/>
<dbReference type="HOGENOM" id="CLU_054193_6_1_3"/>
<feature type="region of interest" description="Disordered" evidence="1">
    <location>
        <begin position="92"/>
        <end position="121"/>
    </location>
</feature>
<feature type="compositionally biased region" description="Low complexity" evidence="1">
    <location>
        <begin position="92"/>
        <end position="101"/>
    </location>
</feature>
<evidence type="ECO:0000313" key="4">
    <source>
        <dbReference type="EMBL" id="KEI68741.1"/>
    </source>
</evidence>
<keyword evidence="4" id="KW-0378">Hydrolase</keyword>
<feature type="compositionally biased region" description="Polar residues" evidence="1">
    <location>
        <begin position="8"/>
        <end position="18"/>
    </location>
</feature>
<feature type="transmembrane region" description="Helical" evidence="2">
    <location>
        <begin position="50"/>
        <end position="70"/>
    </location>
</feature>
<dbReference type="InterPro" id="IPR058193">
    <property type="entry name" value="VanY/YodJ_core_dom"/>
</dbReference>
<dbReference type="GO" id="GO:0006508">
    <property type="term" value="P:proteolysis"/>
    <property type="evidence" value="ECO:0007669"/>
    <property type="project" value="InterPro"/>
</dbReference>
<dbReference type="Proteomes" id="UP000027395">
    <property type="component" value="Chromosome"/>
</dbReference>
<dbReference type="eggNOG" id="COG1876">
    <property type="taxonomic scope" value="Bacteria"/>
</dbReference>
<name>A0A073CKR0_PLAA1</name>
<keyword evidence="2" id="KW-1133">Transmembrane helix</keyword>
<dbReference type="PATRIC" id="fig|388467.6.peg.3971"/>
<keyword evidence="4" id="KW-0121">Carboxypeptidase</keyword>
<feature type="compositionally biased region" description="Pro residues" evidence="1">
    <location>
        <begin position="102"/>
        <end position="116"/>
    </location>
</feature>
<evidence type="ECO:0000256" key="2">
    <source>
        <dbReference type="SAM" id="Phobius"/>
    </source>
</evidence>
<evidence type="ECO:0000259" key="3">
    <source>
        <dbReference type="Pfam" id="PF02557"/>
    </source>
</evidence>
<feature type="domain" description="D-alanyl-D-alanine carboxypeptidase-like core" evidence="3">
    <location>
        <begin position="144"/>
        <end position="274"/>
    </location>
</feature>
<dbReference type="PANTHER" id="PTHR34385">
    <property type="entry name" value="D-ALANYL-D-ALANINE CARBOXYPEPTIDASE"/>
    <property type="match status" value="1"/>
</dbReference>
<evidence type="ECO:0000313" key="5">
    <source>
        <dbReference type="Proteomes" id="UP000027395"/>
    </source>
</evidence>
<dbReference type="EMBL" id="CM002803">
    <property type="protein sequence ID" value="KEI68741.1"/>
    <property type="molecule type" value="Genomic_DNA"/>
</dbReference>
<keyword evidence="5" id="KW-1185">Reference proteome</keyword>
<dbReference type="CDD" id="cd14852">
    <property type="entry name" value="LD-carboxypeptidase"/>
    <property type="match status" value="1"/>
</dbReference>
<accession>A0A073CKR0</accession>
<dbReference type="SUPFAM" id="SSF55166">
    <property type="entry name" value="Hedgehog/DD-peptidase"/>
    <property type="match status" value="1"/>
</dbReference>
<dbReference type="Pfam" id="PF02557">
    <property type="entry name" value="VanY"/>
    <property type="match status" value="1"/>
</dbReference>
<dbReference type="RefSeq" id="WP_081846422.1">
    <property type="nucleotide sequence ID" value="NZ_CM002803.1"/>
</dbReference>
<keyword evidence="2" id="KW-0472">Membrane</keyword>
<dbReference type="GO" id="GO:0009002">
    <property type="term" value="F:serine-type D-Ala-D-Ala carboxypeptidase activity"/>
    <property type="evidence" value="ECO:0007669"/>
    <property type="project" value="UniProtKB-EC"/>
</dbReference>
<keyword evidence="4" id="KW-0645">Protease</keyword>
<feature type="region of interest" description="Disordered" evidence="1">
    <location>
        <begin position="1"/>
        <end position="20"/>
    </location>
</feature>
<organism evidence="4 5">
    <name type="scientific">Planktothrix agardhii (strain NIVA-CYA 126/8)</name>
    <dbReference type="NCBI Taxonomy" id="388467"/>
    <lineage>
        <taxon>Bacteria</taxon>
        <taxon>Bacillati</taxon>
        <taxon>Cyanobacteriota</taxon>
        <taxon>Cyanophyceae</taxon>
        <taxon>Oscillatoriophycideae</taxon>
        <taxon>Oscillatoriales</taxon>
        <taxon>Microcoleaceae</taxon>
        <taxon>Planktothrix</taxon>
    </lineage>
</organism>
<dbReference type="InterPro" id="IPR003709">
    <property type="entry name" value="VanY-like_core_dom"/>
</dbReference>
<dbReference type="STRING" id="388467.A19Y_4028"/>
<dbReference type="PANTHER" id="PTHR34385:SF1">
    <property type="entry name" value="PEPTIDOGLYCAN L-ALANYL-D-GLUTAMATE ENDOPEPTIDASE CWLK"/>
    <property type="match status" value="1"/>
</dbReference>
<sequence length="290" mass="31538">MSGVKPLKNSSLPKQAQTLADGVTEDIPEAIRDIPSLPVVSSGSSGKPGLFWKMLGLAVVAFCTALVMNYQFGILAPRSDIPVAQTPISVVTPSPSASLSSTPPPTSSPTPTPTPTLPETLLGHLPYQEAPESELKSITADGGHRLRKAAAKAYQEMEQDARASGVSLVPISTFRSVKDQETIFFEIKAQRGQMATKRAEVSAPPGYSEHHTGYAIDIGDGGRPSTDLNVSFEETPAFQWLKDHAAFHSFELSFPKDNPQGVSYEPWHWRFVGDRDSLETFYKARNRKEN</sequence>
<dbReference type="InterPro" id="IPR052179">
    <property type="entry name" value="DD-CPase-like"/>
</dbReference>
<reference evidence="4 5" key="1">
    <citation type="journal article" date="2014" name="Appl. Environ. Microbiol.">
        <title>Elucidation of insertion elements encoded on plasmids and in vitro construction of shuttle vectors from the toxic cyanobacterium Planktothrix.</title>
        <authorList>
            <person name="Christiansen G."/>
            <person name="Goesmann A."/>
            <person name="Kurmayer R."/>
        </authorList>
    </citation>
    <scope>NUCLEOTIDE SEQUENCE [LARGE SCALE GENOMIC DNA]</scope>
    <source>
        <strain evidence="4 5">NIVA-CYA 126/8</strain>
    </source>
</reference>
<evidence type="ECO:0000256" key="1">
    <source>
        <dbReference type="SAM" id="MobiDB-lite"/>
    </source>
</evidence>
<protein>
    <submittedName>
        <fullName evidence="4">VanY</fullName>
        <ecNumber evidence="4">3.4.16.4</ecNumber>
    </submittedName>
</protein>
<proteinExistence type="predicted"/>
<dbReference type="InterPro" id="IPR009045">
    <property type="entry name" value="Zn_M74/Hedgehog-like"/>
</dbReference>
<keyword evidence="2" id="KW-0812">Transmembrane</keyword>
<dbReference type="Gene3D" id="3.30.1380.10">
    <property type="match status" value="1"/>
</dbReference>